<organism evidence="2 3">
    <name type="scientific">Thalassobius vesicularis</name>
    <dbReference type="NCBI Taxonomy" id="1294297"/>
    <lineage>
        <taxon>Bacteria</taxon>
        <taxon>Pseudomonadati</taxon>
        <taxon>Pseudomonadota</taxon>
        <taxon>Alphaproteobacteria</taxon>
        <taxon>Rhodobacterales</taxon>
        <taxon>Roseobacteraceae</taxon>
        <taxon>Thalassovita</taxon>
    </lineage>
</organism>
<proteinExistence type="predicted"/>
<dbReference type="Gene3D" id="1.25.40.10">
    <property type="entry name" value="Tetratricopeptide repeat domain"/>
    <property type="match status" value="4"/>
</dbReference>
<comment type="caution">
    <text evidence="2">The sequence shown here is derived from an EMBL/GenBank/DDBJ whole genome shotgun (WGS) entry which is preliminary data.</text>
</comment>
<evidence type="ECO:0000313" key="2">
    <source>
        <dbReference type="EMBL" id="THD76789.1"/>
    </source>
</evidence>
<dbReference type="Proteomes" id="UP000306113">
    <property type="component" value="Unassembled WGS sequence"/>
</dbReference>
<accession>A0A4S3MD44</accession>
<feature type="signal peptide" evidence="1">
    <location>
        <begin position="1"/>
        <end position="27"/>
    </location>
</feature>
<dbReference type="EMBL" id="SSMD01000001">
    <property type="protein sequence ID" value="THD76789.1"/>
    <property type="molecule type" value="Genomic_DNA"/>
</dbReference>
<dbReference type="InterPro" id="IPR050767">
    <property type="entry name" value="Sel1_AlgK"/>
</dbReference>
<evidence type="ECO:0000256" key="1">
    <source>
        <dbReference type="SAM" id="SignalP"/>
    </source>
</evidence>
<sequence length="522" mass="56247">MIDPDMTFPRLTLLVAAFALSAPAVFAQQTATPPAEQTDDAPSEMAQIERAWARGDYVFVREGLKTLAERDGTALAQYRYGRVLLEGRGGPVDVPLAVSFLEKSVAQNHLEATTLLARVYLTGYTPSPARDPAKAAELLASAAARGNAEAQYYLGLLYRTGSGVQRDFKSAFNWFLAAAENDYLEAKYELSRAYSRGDGVAENVEQALHWLTEAASGGHAEAQFYLALALDNGQGTQQNRNEALNWFTRAAENGYPVAYRVLGRKYLEGDGVQPNPTEALRWLQKGAERRDTVAEYHLGRAFSGAFGIPADPQRSWNFYKLASDAGMAEATTAMARMLDEGMGVPVDRQNAVTLYRMALEQGDPAAALRLGQMAGAGLLDGLAPPHLAVPWAIAAAAQGDQAALDWVHAQADQGLRPARTAYGIWLAEHDQPADAIAYFRPAAEEGDTEAQFRLGMAYSTGAGLDQDVVQAHSWLNIAAAGGHSEAGKMRDAITDLMTPEQVAEAQAVARAFFATARGETSK</sequence>
<evidence type="ECO:0008006" key="4">
    <source>
        <dbReference type="Google" id="ProtNLM"/>
    </source>
</evidence>
<dbReference type="Pfam" id="PF08238">
    <property type="entry name" value="Sel1"/>
    <property type="match status" value="11"/>
</dbReference>
<dbReference type="OrthoDB" id="5321503at2"/>
<dbReference type="PANTHER" id="PTHR11102">
    <property type="entry name" value="SEL-1-LIKE PROTEIN"/>
    <property type="match status" value="1"/>
</dbReference>
<dbReference type="SUPFAM" id="SSF81901">
    <property type="entry name" value="HCP-like"/>
    <property type="match status" value="3"/>
</dbReference>
<dbReference type="AlphaFoldDB" id="A0A4S3MD44"/>
<dbReference type="PANTHER" id="PTHR11102:SF160">
    <property type="entry name" value="ERAD-ASSOCIATED E3 UBIQUITIN-PROTEIN LIGASE COMPONENT HRD3"/>
    <property type="match status" value="1"/>
</dbReference>
<dbReference type="InterPro" id="IPR006597">
    <property type="entry name" value="Sel1-like"/>
</dbReference>
<reference evidence="2 3" key="1">
    <citation type="submission" date="2019-04" db="EMBL/GenBank/DDBJ databases">
        <title>Draft genome sequence of Youngimonas vesicularis.</title>
        <authorList>
            <person name="Hameed A."/>
        </authorList>
    </citation>
    <scope>NUCLEOTIDE SEQUENCE [LARGE SCALE GENOMIC DNA]</scope>
    <source>
        <strain evidence="2 3">CC-AMW-E</strain>
    </source>
</reference>
<name>A0A4S3MD44_9RHOB</name>
<dbReference type="SMART" id="SM00671">
    <property type="entry name" value="SEL1"/>
    <property type="match status" value="10"/>
</dbReference>
<keyword evidence="3" id="KW-1185">Reference proteome</keyword>
<feature type="chain" id="PRO_5020752587" description="Sel1 repeat family protein" evidence="1">
    <location>
        <begin position="28"/>
        <end position="522"/>
    </location>
</feature>
<dbReference type="InterPro" id="IPR011990">
    <property type="entry name" value="TPR-like_helical_dom_sf"/>
</dbReference>
<gene>
    <name evidence="2" type="ORF">E7681_02820</name>
</gene>
<evidence type="ECO:0000313" key="3">
    <source>
        <dbReference type="Proteomes" id="UP000306113"/>
    </source>
</evidence>
<protein>
    <recommendedName>
        <fullName evidence="4">Sel1 repeat family protein</fullName>
    </recommendedName>
</protein>
<keyword evidence="1" id="KW-0732">Signal</keyword>